<dbReference type="EMBL" id="CAJOBS010001537">
    <property type="protein sequence ID" value="CAF4739690.1"/>
    <property type="molecule type" value="Genomic_DNA"/>
</dbReference>
<feature type="compositionally biased region" description="Polar residues" evidence="1">
    <location>
        <begin position="40"/>
        <end position="49"/>
    </location>
</feature>
<evidence type="ECO:0000256" key="1">
    <source>
        <dbReference type="SAM" id="MobiDB-lite"/>
    </source>
</evidence>
<evidence type="ECO:0000313" key="3">
    <source>
        <dbReference type="Proteomes" id="UP000663838"/>
    </source>
</evidence>
<accession>A0A821KYH4</accession>
<feature type="region of interest" description="Disordered" evidence="1">
    <location>
        <begin position="1"/>
        <end position="71"/>
    </location>
</feature>
<name>A0A821KYH4_9BILA</name>
<feature type="compositionally biased region" description="Pro residues" evidence="1">
    <location>
        <begin position="1"/>
        <end position="10"/>
    </location>
</feature>
<reference evidence="2" key="1">
    <citation type="submission" date="2021-02" db="EMBL/GenBank/DDBJ databases">
        <authorList>
            <person name="Nowell W R."/>
        </authorList>
    </citation>
    <scope>NUCLEOTIDE SEQUENCE</scope>
</reference>
<sequence length="105" mass="11626">IRPHHSPSPPTLNSSTSSNNTKVRLARNPVLSIQHPKASTPCQQKSSFYNPKFNHPPPPISSSPPTPRTSSIAPTTAAIVIMKTLCLFYHFRDIFLFNCTNSLNE</sequence>
<gene>
    <name evidence="2" type="ORF">TOA249_LOCUS19570</name>
</gene>
<organism evidence="2 3">
    <name type="scientific">Rotaria socialis</name>
    <dbReference type="NCBI Taxonomy" id="392032"/>
    <lineage>
        <taxon>Eukaryota</taxon>
        <taxon>Metazoa</taxon>
        <taxon>Spiralia</taxon>
        <taxon>Gnathifera</taxon>
        <taxon>Rotifera</taxon>
        <taxon>Eurotatoria</taxon>
        <taxon>Bdelloidea</taxon>
        <taxon>Philodinida</taxon>
        <taxon>Philodinidae</taxon>
        <taxon>Rotaria</taxon>
    </lineage>
</organism>
<protein>
    <submittedName>
        <fullName evidence="2">Uncharacterized protein</fullName>
    </submittedName>
</protein>
<dbReference type="Proteomes" id="UP000663838">
    <property type="component" value="Unassembled WGS sequence"/>
</dbReference>
<feature type="non-terminal residue" evidence="2">
    <location>
        <position position="1"/>
    </location>
</feature>
<feature type="compositionally biased region" description="Low complexity" evidence="1">
    <location>
        <begin position="11"/>
        <end position="21"/>
    </location>
</feature>
<dbReference type="AlphaFoldDB" id="A0A821KYH4"/>
<feature type="compositionally biased region" description="Pro residues" evidence="1">
    <location>
        <begin position="54"/>
        <end position="67"/>
    </location>
</feature>
<comment type="caution">
    <text evidence="2">The sequence shown here is derived from an EMBL/GenBank/DDBJ whole genome shotgun (WGS) entry which is preliminary data.</text>
</comment>
<proteinExistence type="predicted"/>
<evidence type="ECO:0000313" key="2">
    <source>
        <dbReference type="EMBL" id="CAF4739690.1"/>
    </source>
</evidence>